<dbReference type="Proteomes" id="UP000239047">
    <property type="component" value="Unassembled WGS sequence"/>
</dbReference>
<name>A0A2S5GAE7_9BACL</name>
<keyword evidence="1" id="KW-1133">Transmembrane helix</keyword>
<dbReference type="RefSeq" id="WP_104058876.1">
    <property type="nucleotide sequence ID" value="NZ_PREZ01000005.1"/>
</dbReference>
<keyword evidence="3" id="KW-1185">Reference proteome</keyword>
<gene>
    <name evidence="2" type="ORF">C4B60_15240</name>
</gene>
<sequence>MNEQILKVTEQAVKWIVLIVLIVSSISLLVVFQAGYIPEELTARAVPLAILAGLTSIAAALIFKK</sequence>
<accession>A0A2S5GAE7</accession>
<protein>
    <submittedName>
        <fullName evidence="2">Uncharacterized protein</fullName>
    </submittedName>
</protein>
<organism evidence="2 3">
    <name type="scientific">Jeotgalibacillus proteolyticus</name>
    <dbReference type="NCBI Taxonomy" id="2082395"/>
    <lineage>
        <taxon>Bacteria</taxon>
        <taxon>Bacillati</taxon>
        <taxon>Bacillota</taxon>
        <taxon>Bacilli</taxon>
        <taxon>Bacillales</taxon>
        <taxon>Caryophanaceae</taxon>
        <taxon>Jeotgalibacillus</taxon>
    </lineage>
</organism>
<keyword evidence="1" id="KW-0472">Membrane</keyword>
<reference evidence="2 3" key="1">
    <citation type="submission" date="2018-02" db="EMBL/GenBank/DDBJ databases">
        <title>Jeotgalibacillus proteolyticum sp. nov. a protease producing bacterium isolated from ocean sediments of Laizhou Bay.</title>
        <authorList>
            <person name="Li Y."/>
        </authorList>
    </citation>
    <scope>NUCLEOTIDE SEQUENCE [LARGE SCALE GENOMIC DNA]</scope>
    <source>
        <strain evidence="2 3">22-7</strain>
    </source>
</reference>
<feature type="transmembrane region" description="Helical" evidence="1">
    <location>
        <begin position="12"/>
        <end position="37"/>
    </location>
</feature>
<dbReference type="AlphaFoldDB" id="A0A2S5GAE7"/>
<keyword evidence="1" id="KW-0812">Transmembrane</keyword>
<evidence type="ECO:0000256" key="1">
    <source>
        <dbReference type="SAM" id="Phobius"/>
    </source>
</evidence>
<evidence type="ECO:0000313" key="2">
    <source>
        <dbReference type="EMBL" id="PPA69883.1"/>
    </source>
</evidence>
<evidence type="ECO:0000313" key="3">
    <source>
        <dbReference type="Proteomes" id="UP000239047"/>
    </source>
</evidence>
<dbReference type="EMBL" id="PREZ01000005">
    <property type="protein sequence ID" value="PPA69883.1"/>
    <property type="molecule type" value="Genomic_DNA"/>
</dbReference>
<proteinExistence type="predicted"/>
<feature type="transmembrane region" description="Helical" evidence="1">
    <location>
        <begin position="43"/>
        <end position="63"/>
    </location>
</feature>
<comment type="caution">
    <text evidence="2">The sequence shown here is derived from an EMBL/GenBank/DDBJ whole genome shotgun (WGS) entry which is preliminary data.</text>
</comment>